<comment type="similarity">
    <text evidence="2 6">Belongs to the trans-sulfuration enzymes family.</text>
</comment>
<evidence type="ECO:0000256" key="2">
    <source>
        <dbReference type="ARBA" id="ARBA00009077"/>
    </source>
</evidence>
<dbReference type="Proteomes" id="UP000053274">
    <property type="component" value="Unassembled WGS sequence"/>
</dbReference>
<dbReference type="EMBL" id="LIAM01000002">
    <property type="protein sequence ID" value="KRO36648.1"/>
    <property type="molecule type" value="Genomic_DNA"/>
</dbReference>
<evidence type="ECO:0000313" key="7">
    <source>
        <dbReference type="EMBL" id="KRO36648.1"/>
    </source>
</evidence>
<dbReference type="PIRSF" id="PIRSF001434">
    <property type="entry name" value="CGS"/>
    <property type="match status" value="1"/>
</dbReference>
<dbReference type="GO" id="GO:0006535">
    <property type="term" value="P:cysteine biosynthetic process from serine"/>
    <property type="evidence" value="ECO:0007669"/>
    <property type="project" value="TreeGrafter"/>
</dbReference>
<dbReference type="CDD" id="cd00614">
    <property type="entry name" value="CGS_like"/>
    <property type="match status" value="1"/>
</dbReference>
<dbReference type="InterPro" id="IPR000277">
    <property type="entry name" value="Cys/Met-Metab_PyrdxlP-dep_enz"/>
</dbReference>
<sequence>MSTNWSFETLQIHAGQTPDPTTGARALPLYQTTAYQFRDTKHAADLFSLAELGNIYTRIMNPTQDAVEQRIAALEGGVAALLLASGSAATTFAVLNVAEAGDHIVSSPSLYGGTYNLFHYTLPKFGIEVSFVDDPSDPASWRKAVRPNTKAFFGETIANPKNEILDIKTVAEIAHEIGVPLIVDNTVATPYLIKPIEFGADVVIHSATKFLSGHGNAVVGAIVDAGNFDYAQYPQKFKGFNEPDPSYNGIVYSQALGVGSAFGANLSYIFKIRLQLLRDVGAAVAPFNAWLLAQGLETLSLRIERHIENAKSIASWLESHPSVSKVNYASLASSPWHQLAKKYTPKGSGAVLSFELKGGVEAGKKFVESLKLFSHVANIGDVRSLVIHPATTTHSQLSADEQLAAGVTPGLVRLSLGLENIEDLKADLEIGFAAAG</sequence>
<gene>
    <name evidence="7" type="ORF">ABR54_00625</name>
</gene>
<dbReference type="GO" id="GO:0030170">
    <property type="term" value="F:pyridoxal phosphate binding"/>
    <property type="evidence" value="ECO:0007669"/>
    <property type="project" value="InterPro"/>
</dbReference>
<organism evidence="7 8">
    <name type="scientific">Actinobacteria bacterium BACL15 MAG-120619-bin91</name>
    <dbReference type="NCBI Taxonomy" id="1655562"/>
    <lineage>
        <taxon>Bacteria</taxon>
        <taxon>Bacillati</taxon>
        <taxon>Actinomycetota</taxon>
        <taxon>Actinomycetes</taxon>
        <taxon>Actinomycetes incertae sedis</taxon>
        <taxon>ac1 cluster</taxon>
    </lineage>
</organism>
<proteinExistence type="inferred from homology"/>
<dbReference type="AlphaFoldDB" id="A0A0R2PFC8"/>
<comment type="caution">
    <text evidence="7">The sequence shown here is derived from an EMBL/GenBank/DDBJ whole genome shotgun (WGS) entry which is preliminary data.</text>
</comment>
<dbReference type="GO" id="GO:0003961">
    <property type="term" value="F:O-acetylhomoserine aminocarboxypropyltransferase activity"/>
    <property type="evidence" value="ECO:0007669"/>
    <property type="project" value="UniProtKB-EC"/>
</dbReference>
<dbReference type="EC" id="2.5.1.49" evidence="7"/>
<dbReference type="NCBIfam" id="TIGR01326">
    <property type="entry name" value="OAH_OAS_sulfhy"/>
    <property type="match status" value="1"/>
</dbReference>
<evidence type="ECO:0000256" key="5">
    <source>
        <dbReference type="PIRSR" id="PIRSR001434-2"/>
    </source>
</evidence>
<name>A0A0R2PFC8_9ACTN</name>
<dbReference type="GO" id="GO:0071269">
    <property type="term" value="P:L-homocysteine biosynthetic process"/>
    <property type="evidence" value="ECO:0007669"/>
    <property type="project" value="TreeGrafter"/>
</dbReference>
<feature type="modified residue" description="N6-(pyridoxal phosphate)lysine" evidence="5">
    <location>
        <position position="209"/>
    </location>
</feature>
<protein>
    <submittedName>
        <fullName evidence="7">O-acetylhomoserine aminocarboxypropyltransferase</fullName>
        <ecNumber evidence="7">2.5.1.49</ecNumber>
    </submittedName>
</protein>
<dbReference type="GO" id="GO:0005737">
    <property type="term" value="C:cytoplasm"/>
    <property type="evidence" value="ECO:0007669"/>
    <property type="project" value="TreeGrafter"/>
</dbReference>
<dbReference type="Gene3D" id="3.90.1150.10">
    <property type="entry name" value="Aspartate Aminotransferase, domain 1"/>
    <property type="match status" value="1"/>
</dbReference>
<accession>A0A0R2PFC8</accession>
<comment type="cofactor">
    <cofactor evidence="1 6">
        <name>pyridoxal 5'-phosphate</name>
        <dbReference type="ChEBI" id="CHEBI:597326"/>
    </cofactor>
</comment>
<dbReference type="FunFam" id="3.40.640.10:FF:000035">
    <property type="entry name" value="O-succinylhomoserine sulfhydrylase"/>
    <property type="match status" value="1"/>
</dbReference>
<reference evidence="7 8" key="1">
    <citation type="submission" date="2015-10" db="EMBL/GenBank/DDBJ databases">
        <title>Metagenome-Assembled Genomes uncover a global brackish microbiome.</title>
        <authorList>
            <person name="Hugerth L.W."/>
            <person name="Larsson J."/>
            <person name="Alneberg J."/>
            <person name="Lindh M.V."/>
            <person name="Legrand C."/>
            <person name="Pinhassi J."/>
            <person name="Andersson A.F."/>
        </authorList>
    </citation>
    <scope>NUCLEOTIDE SEQUENCE [LARGE SCALE GENOMIC DNA]</scope>
    <source>
        <strain evidence="7">BACL15 MAG-120619-bin91</strain>
    </source>
</reference>
<dbReference type="InterPro" id="IPR054542">
    <property type="entry name" value="Cys_met_metab_PP"/>
</dbReference>
<dbReference type="Gene3D" id="3.40.640.10">
    <property type="entry name" value="Type I PLP-dependent aspartate aminotransferase-like (Major domain)"/>
    <property type="match status" value="1"/>
</dbReference>
<dbReference type="InterPro" id="IPR006235">
    <property type="entry name" value="OAc-hSer/O-AcSer_sulfhydrylase"/>
</dbReference>
<dbReference type="GO" id="GO:0019346">
    <property type="term" value="P:transsulfuration"/>
    <property type="evidence" value="ECO:0007669"/>
    <property type="project" value="InterPro"/>
</dbReference>
<keyword evidence="4 5" id="KW-0663">Pyridoxal phosphate</keyword>
<dbReference type="PANTHER" id="PTHR43797:SF2">
    <property type="entry name" value="HOMOCYSTEINE_CYSTEINE SYNTHASE"/>
    <property type="match status" value="1"/>
</dbReference>
<dbReference type="NCBIfam" id="NF005872">
    <property type="entry name" value="PRK07812.1"/>
    <property type="match status" value="1"/>
</dbReference>
<dbReference type="InterPro" id="IPR015421">
    <property type="entry name" value="PyrdxlP-dep_Trfase_major"/>
</dbReference>
<dbReference type="SUPFAM" id="SSF53383">
    <property type="entry name" value="PLP-dependent transferases"/>
    <property type="match status" value="1"/>
</dbReference>
<evidence type="ECO:0000256" key="6">
    <source>
        <dbReference type="RuleBase" id="RU362118"/>
    </source>
</evidence>
<dbReference type="PANTHER" id="PTHR43797">
    <property type="entry name" value="HOMOCYSTEINE/CYSTEINE SYNTHASE"/>
    <property type="match status" value="1"/>
</dbReference>
<evidence type="ECO:0000256" key="4">
    <source>
        <dbReference type="ARBA" id="ARBA00022898"/>
    </source>
</evidence>
<evidence type="ECO:0000256" key="1">
    <source>
        <dbReference type="ARBA" id="ARBA00001933"/>
    </source>
</evidence>
<dbReference type="PROSITE" id="PS00868">
    <property type="entry name" value="CYS_MET_METAB_PP"/>
    <property type="match status" value="1"/>
</dbReference>
<dbReference type="InterPro" id="IPR015424">
    <property type="entry name" value="PyrdxlP-dep_Trfase"/>
</dbReference>
<evidence type="ECO:0000313" key="8">
    <source>
        <dbReference type="Proteomes" id="UP000053274"/>
    </source>
</evidence>
<keyword evidence="3 7" id="KW-0808">Transferase</keyword>
<dbReference type="InterPro" id="IPR015422">
    <property type="entry name" value="PyrdxlP-dep_Trfase_small"/>
</dbReference>
<evidence type="ECO:0000256" key="3">
    <source>
        <dbReference type="ARBA" id="ARBA00022679"/>
    </source>
</evidence>
<dbReference type="Pfam" id="PF01053">
    <property type="entry name" value="Cys_Met_Meta_PP"/>
    <property type="match status" value="1"/>
</dbReference>
<dbReference type="GO" id="GO:0004124">
    <property type="term" value="F:cysteine synthase activity"/>
    <property type="evidence" value="ECO:0007669"/>
    <property type="project" value="TreeGrafter"/>
</dbReference>